<dbReference type="STRING" id="1086011.HJ01_02730"/>
<evidence type="ECO:0000313" key="2">
    <source>
        <dbReference type="Proteomes" id="UP000005566"/>
    </source>
</evidence>
<name>H7FU10_FLAFP</name>
<protein>
    <submittedName>
        <fullName evidence="1">Uncharacterized protein</fullName>
    </submittedName>
</protein>
<proteinExistence type="predicted"/>
<dbReference type="EMBL" id="AHKF01000020">
    <property type="protein sequence ID" value="EIA07862.1"/>
    <property type="molecule type" value="Genomic_DNA"/>
</dbReference>
<gene>
    <name evidence="1" type="ORF">HJ01_02730</name>
</gene>
<reference evidence="1 2" key="1">
    <citation type="journal article" date="2014" name="Acta Crystallogr. D">
        <title>Structure-based characterization and antifreeze properties of a hyperactive ice-binding protein from the Antarctic bacterium Flavobacterium frigoris PS1.</title>
        <authorList>
            <person name="Do H."/>
            <person name="Kim S.J."/>
            <person name="Kim H.J."/>
            <person name="Lee J.H."/>
        </authorList>
    </citation>
    <scope>NUCLEOTIDE SEQUENCE [LARGE SCALE GENOMIC DNA]</scope>
    <source>
        <strain evidence="1 2">PS1</strain>
    </source>
</reference>
<keyword evidence="2" id="KW-1185">Reference proteome</keyword>
<accession>H7FU10</accession>
<dbReference type="Proteomes" id="UP000005566">
    <property type="component" value="Unassembled WGS sequence"/>
</dbReference>
<dbReference type="PATRIC" id="fig|1086011.3.peg.2673"/>
<organism evidence="1 2">
    <name type="scientific">Flavobacterium frigoris (strain PS1)</name>
    <dbReference type="NCBI Taxonomy" id="1086011"/>
    <lineage>
        <taxon>Bacteria</taxon>
        <taxon>Pseudomonadati</taxon>
        <taxon>Bacteroidota</taxon>
        <taxon>Flavobacteriia</taxon>
        <taxon>Flavobacteriales</taxon>
        <taxon>Flavobacteriaceae</taxon>
        <taxon>Flavobacterium</taxon>
    </lineage>
</organism>
<sequence>MKKNIDFAQTIFFLQIKNRSIKKGDFQFENHLFIWDY</sequence>
<dbReference type="AlphaFoldDB" id="H7FU10"/>
<evidence type="ECO:0000313" key="1">
    <source>
        <dbReference type="EMBL" id="EIA07862.1"/>
    </source>
</evidence>
<comment type="caution">
    <text evidence="1">The sequence shown here is derived from an EMBL/GenBank/DDBJ whole genome shotgun (WGS) entry which is preliminary data.</text>
</comment>